<dbReference type="AlphaFoldDB" id="A0A0J9S1Z6"/>
<gene>
    <name evidence="2" type="ORF">PVIIG_05847</name>
</gene>
<feature type="compositionally biased region" description="Basic and acidic residues" evidence="1">
    <location>
        <begin position="204"/>
        <end position="218"/>
    </location>
</feature>
<feature type="region of interest" description="Disordered" evidence="1">
    <location>
        <begin position="183"/>
        <end position="227"/>
    </location>
</feature>
<accession>A0A0J9S1Z6</accession>
<evidence type="ECO:0008006" key="4">
    <source>
        <dbReference type="Google" id="ProtNLM"/>
    </source>
</evidence>
<proteinExistence type="predicted"/>
<evidence type="ECO:0000313" key="2">
    <source>
        <dbReference type="EMBL" id="KMZ76766.1"/>
    </source>
</evidence>
<evidence type="ECO:0000256" key="1">
    <source>
        <dbReference type="SAM" id="MobiDB-lite"/>
    </source>
</evidence>
<reference evidence="2 3" key="1">
    <citation type="submission" date="2011-08" db="EMBL/GenBank/DDBJ databases">
        <title>The Genome Sequence of Plasmodium vivax India VII.</title>
        <authorList>
            <consortium name="The Broad Institute Genome Sequencing Platform"/>
            <consortium name="The Broad Institute Genome Sequencing Center for Infectious Disease"/>
            <person name="Neafsey D."/>
            <person name="Carlton J."/>
            <person name="Barnwell J."/>
            <person name="Collins W."/>
            <person name="Escalante A."/>
            <person name="Mullikin J."/>
            <person name="Saul A."/>
            <person name="Guigo R."/>
            <person name="Camara F."/>
            <person name="Young S.K."/>
            <person name="Zeng Q."/>
            <person name="Gargeya S."/>
            <person name="Fitzgerald M."/>
            <person name="Haas B."/>
            <person name="Abouelleil A."/>
            <person name="Alvarado L."/>
            <person name="Arachchi H.M."/>
            <person name="Berlin A."/>
            <person name="Brown A."/>
            <person name="Chapman S.B."/>
            <person name="Chen Z."/>
            <person name="Dunbar C."/>
            <person name="Freedman E."/>
            <person name="Gearin G."/>
            <person name="Gellesch M."/>
            <person name="Goldberg J."/>
            <person name="Griggs A."/>
            <person name="Gujja S."/>
            <person name="Heiman D."/>
            <person name="Howarth C."/>
            <person name="Larson L."/>
            <person name="Lui A."/>
            <person name="MacDonald P.J.P."/>
            <person name="Montmayeur A."/>
            <person name="Murphy C."/>
            <person name="Neiman D."/>
            <person name="Pearson M."/>
            <person name="Priest M."/>
            <person name="Roberts A."/>
            <person name="Saif S."/>
            <person name="Shea T."/>
            <person name="Shenoy N."/>
            <person name="Sisk P."/>
            <person name="Stolte C."/>
            <person name="Sykes S."/>
            <person name="Wortman J."/>
            <person name="Nusbaum C."/>
            <person name="Birren B."/>
        </authorList>
    </citation>
    <scope>NUCLEOTIDE SEQUENCE [LARGE SCALE GENOMIC DNA]</scope>
    <source>
        <strain evidence="2 3">India VII</strain>
    </source>
</reference>
<sequence>MEIKYLREHLVNGNVNYNHGLADRCTYINFWLNREIRSFNNLYYESNFNLLKEFEEQFSIAKLGKAENGCKNIINYIDSDTYGKLETIYKFYEQYDILKSTNLDDNVRCDAFGNMIAIYKKAIEKYDNEEGKDYNLIKKLLELKYSSVTSYLPHYSNCKYREREFNKPNKYLKHLEEEAKKKRQQEEELQRRKQEAEELQTQKQELEKQKSQQRKELGTNDPLSNGENLLSATITQHRNIGPSLGVESLGGLGYRARHEFERTLPFLTEQQEQTDRGYGELKDQNVDTSTTSGITGAIKDTFTTIVQNVDSAPVLGVSGGMGVLFILFKVFKVLKL</sequence>
<feature type="compositionally biased region" description="Basic and acidic residues" evidence="1">
    <location>
        <begin position="183"/>
        <end position="196"/>
    </location>
</feature>
<name>A0A0J9S1Z6_PLAVI</name>
<dbReference type="Proteomes" id="UP000053562">
    <property type="component" value="Unassembled WGS sequence"/>
</dbReference>
<evidence type="ECO:0000313" key="3">
    <source>
        <dbReference type="Proteomes" id="UP000053562"/>
    </source>
</evidence>
<organism evidence="2 3">
    <name type="scientific">Plasmodium vivax India VII</name>
    <dbReference type="NCBI Taxonomy" id="1077284"/>
    <lineage>
        <taxon>Eukaryota</taxon>
        <taxon>Sar</taxon>
        <taxon>Alveolata</taxon>
        <taxon>Apicomplexa</taxon>
        <taxon>Aconoidasida</taxon>
        <taxon>Haemosporida</taxon>
        <taxon>Plasmodiidae</taxon>
        <taxon>Plasmodium</taxon>
        <taxon>Plasmodium (Plasmodium)</taxon>
    </lineage>
</organism>
<protein>
    <recommendedName>
        <fullName evidence="4">VIR protein</fullName>
    </recommendedName>
</protein>
<dbReference type="EMBL" id="KQ234625">
    <property type="protein sequence ID" value="KMZ76766.1"/>
    <property type="molecule type" value="Genomic_DNA"/>
</dbReference>